<dbReference type="InParanoid" id="A0A7J8EBP3"/>
<reference evidence="2 3" key="1">
    <citation type="journal article" date="2020" name="Nature">
        <title>Six reference-quality genomes reveal evolution of bat adaptations.</title>
        <authorList>
            <person name="Jebb D."/>
            <person name="Huang Z."/>
            <person name="Pippel M."/>
            <person name="Hughes G.M."/>
            <person name="Lavrichenko K."/>
            <person name="Devanna P."/>
            <person name="Winkler S."/>
            <person name="Jermiin L.S."/>
            <person name="Skirmuntt E.C."/>
            <person name="Katzourakis A."/>
            <person name="Burkitt-Gray L."/>
            <person name="Ray D.A."/>
            <person name="Sullivan K.A.M."/>
            <person name="Roscito J.G."/>
            <person name="Kirilenko B.M."/>
            <person name="Davalos L.M."/>
            <person name="Corthals A.P."/>
            <person name="Power M.L."/>
            <person name="Jones G."/>
            <person name="Ransome R.D."/>
            <person name="Dechmann D.K.N."/>
            <person name="Locatelli A.G."/>
            <person name="Puechmaille S.J."/>
            <person name="Fedrigo O."/>
            <person name="Jarvis E.D."/>
            <person name="Hiller M."/>
            <person name="Vernes S.C."/>
            <person name="Myers E.W."/>
            <person name="Teeling E.C."/>
        </authorList>
    </citation>
    <scope>NUCLEOTIDE SEQUENCE [LARGE SCALE GENOMIC DNA]</scope>
    <source>
        <strain evidence="2">MMolMol1</strain>
        <tissue evidence="2">Muscle</tissue>
    </source>
</reference>
<evidence type="ECO:0000313" key="3">
    <source>
        <dbReference type="Proteomes" id="UP000550707"/>
    </source>
</evidence>
<evidence type="ECO:0000256" key="1">
    <source>
        <dbReference type="SAM" id="Phobius"/>
    </source>
</evidence>
<keyword evidence="2" id="KW-0675">Receptor</keyword>
<feature type="transmembrane region" description="Helical" evidence="1">
    <location>
        <begin position="64"/>
        <end position="84"/>
    </location>
</feature>
<protein>
    <submittedName>
        <fullName evidence="2">Adhesion G protein-coupled receptor D2</fullName>
    </submittedName>
</protein>
<accession>A0A7J8EBP3</accession>
<keyword evidence="1" id="KW-0812">Transmembrane</keyword>
<dbReference type="AlphaFoldDB" id="A0A7J8EBP3"/>
<gene>
    <name evidence="2" type="ORF">HJG59_000366</name>
</gene>
<comment type="caution">
    <text evidence="2">The sequence shown here is derived from an EMBL/GenBank/DDBJ whole genome shotgun (WGS) entry which is preliminary data.</text>
</comment>
<keyword evidence="1" id="KW-0472">Membrane</keyword>
<keyword evidence="1" id="KW-1133">Transmembrane helix</keyword>
<dbReference type="EMBL" id="JACASF010000014">
    <property type="protein sequence ID" value="KAF6432823.1"/>
    <property type="molecule type" value="Genomic_DNA"/>
</dbReference>
<sequence>MSSPSSPCPPAQTQGAPGHHWLLCGCPVQESTARSCNRSTSFAVRLQVHDIQRGREQESLLRTLSFVGGGGVFCALAATFRLFLVAGRAVAVMAITLAMSPHDYVATEHCWLSVGPVLFMLTAQKAWGPGGRDKHVGEGGSFGSLTPGLQVNTCTLVRVVVVTMSSARRHAHMLSPQPCLQQQAVELTAFKASVAKGSWKLIAKFIPGLQGLGGS</sequence>
<dbReference type="Proteomes" id="UP000550707">
    <property type="component" value="Unassembled WGS sequence"/>
</dbReference>
<evidence type="ECO:0000313" key="2">
    <source>
        <dbReference type="EMBL" id="KAF6432823.1"/>
    </source>
</evidence>
<keyword evidence="3" id="KW-1185">Reference proteome</keyword>
<organism evidence="2 3">
    <name type="scientific">Molossus molossus</name>
    <name type="common">Pallas' mastiff bat</name>
    <name type="synonym">Vespertilio molossus</name>
    <dbReference type="NCBI Taxonomy" id="27622"/>
    <lineage>
        <taxon>Eukaryota</taxon>
        <taxon>Metazoa</taxon>
        <taxon>Chordata</taxon>
        <taxon>Craniata</taxon>
        <taxon>Vertebrata</taxon>
        <taxon>Euteleostomi</taxon>
        <taxon>Mammalia</taxon>
        <taxon>Eutheria</taxon>
        <taxon>Laurasiatheria</taxon>
        <taxon>Chiroptera</taxon>
        <taxon>Yangochiroptera</taxon>
        <taxon>Molossidae</taxon>
        <taxon>Molossus</taxon>
    </lineage>
</organism>
<name>A0A7J8EBP3_MOLMO</name>
<proteinExistence type="predicted"/>